<dbReference type="GO" id="GO:0046872">
    <property type="term" value="F:metal ion binding"/>
    <property type="evidence" value="ECO:0007669"/>
    <property type="project" value="UniProtKB-KW"/>
</dbReference>
<dbReference type="FunFam" id="2.30.30.870:FF:000001">
    <property type="entry name" value="Protein pelota homolog"/>
    <property type="match status" value="1"/>
</dbReference>
<dbReference type="PANTHER" id="PTHR10853">
    <property type="entry name" value="PELOTA"/>
    <property type="match status" value="1"/>
</dbReference>
<dbReference type="PANTHER" id="PTHR10853:SF0">
    <property type="entry name" value="PROTEIN PELOTA HOMOLOG"/>
    <property type="match status" value="1"/>
</dbReference>
<organism evidence="8 9">
    <name type="scientific">Galendromus occidentalis</name>
    <name type="common">western predatory mite</name>
    <dbReference type="NCBI Taxonomy" id="34638"/>
    <lineage>
        <taxon>Eukaryota</taxon>
        <taxon>Metazoa</taxon>
        <taxon>Ecdysozoa</taxon>
        <taxon>Arthropoda</taxon>
        <taxon>Chelicerata</taxon>
        <taxon>Arachnida</taxon>
        <taxon>Acari</taxon>
        <taxon>Parasitiformes</taxon>
        <taxon>Mesostigmata</taxon>
        <taxon>Gamasina</taxon>
        <taxon>Phytoseioidea</taxon>
        <taxon>Phytoseiidae</taxon>
        <taxon>Typhlodrominae</taxon>
        <taxon>Galendromus</taxon>
    </lineage>
</organism>
<comment type="subcellular location">
    <subcellularLocation>
        <location evidence="2 6">Cytoplasm</location>
    </subcellularLocation>
</comment>
<dbReference type="FunFam" id="3.30.1330.30:FF:000008">
    <property type="entry name" value="Protein pelota homolog"/>
    <property type="match status" value="1"/>
</dbReference>
<comment type="similarity">
    <text evidence="3 6">Belongs to the eukaryotic release factor 1 family. Pelota subfamily.</text>
</comment>
<dbReference type="InterPro" id="IPR029064">
    <property type="entry name" value="Ribosomal_eL30-like_sf"/>
</dbReference>
<sequence>MKLLGKRFERDGSGTVTLIPEEPEDMWHLYNLLSVDDTLEASTIRKIVLESDTGSTDSSRVRITLCIQIETIDYDTSACMLRVKGRNIKENAHVKLGAYHTLDLELNRKFKLSKLAWDSVHMDRMRQACDPTRSADVAAVVMQEGIAHICLVTTSMTLLRSKVEMNIPRKRKGFTAQHDKAMSRFYDSILRALKQHVDFDVVKCVLIASPGFTKDHLYDRLLNISSEQPELKSLLDNRAKFVLAHSSSGFMDSLREVLQDPTVQVKLCDTKALAEVKALERFYEFFKSDPSRAFYGWKHVVHAANAQAVDTLLISDKLFRCQDVAQRKRYVKLVELVSETGGEVFIFSSLHISGKQLEQLTGLAAVLRFPMPELEDQEVDSDSD</sequence>
<dbReference type="Proteomes" id="UP000694867">
    <property type="component" value="Unplaced"/>
</dbReference>
<proteinExistence type="inferred from homology"/>
<dbReference type="InterPro" id="IPR042226">
    <property type="entry name" value="eFR1_2_sf"/>
</dbReference>
<dbReference type="GO" id="GO:0032790">
    <property type="term" value="P:ribosome disassembly"/>
    <property type="evidence" value="ECO:0007669"/>
    <property type="project" value="TreeGrafter"/>
</dbReference>
<evidence type="ECO:0000313" key="9">
    <source>
        <dbReference type="RefSeq" id="XP_003748615.1"/>
    </source>
</evidence>
<comment type="cofactor">
    <cofactor evidence="1 6">
        <name>a divalent metal cation</name>
        <dbReference type="ChEBI" id="CHEBI:60240"/>
    </cofactor>
</comment>
<dbReference type="Pfam" id="PF26356">
    <property type="entry name" value="Pelota_N"/>
    <property type="match status" value="1"/>
</dbReference>
<evidence type="ECO:0000256" key="6">
    <source>
        <dbReference type="RuleBase" id="RU362019"/>
    </source>
</evidence>
<dbReference type="CTD" id="53918"/>
<dbReference type="Gene3D" id="3.30.1330.30">
    <property type="match status" value="1"/>
</dbReference>
<dbReference type="Gene3D" id="2.30.30.870">
    <property type="entry name" value="Pelota, domain A"/>
    <property type="match status" value="1"/>
</dbReference>
<name>A0AAJ6QZ54_9ACAR</name>
<dbReference type="GO" id="GO:0070481">
    <property type="term" value="P:nuclear-transcribed mRNA catabolic process, non-stop decay"/>
    <property type="evidence" value="ECO:0007669"/>
    <property type="project" value="InterPro"/>
</dbReference>
<accession>A0AAJ6QZ54</accession>
<dbReference type="SUPFAM" id="SSF55315">
    <property type="entry name" value="L30e-like"/>
    <property type="match status" value="1"/>
</dbReference>
<keyword evidence="8" id="KW-1185">Reference proteome</keyword>
<reference evidence="9" key="1">
    <citation type="submission" date="2025-08" db="UniProtKB">
        <authorList>
            <consortium name="RefSeq"/>
        </authorList>
    </citation>
    <scope>IDENTIFICATION</scope>
</reference>
<dbReference type="InterPro" id="IPR004405">
    <property type="entry name" value="TF_pelota"/>
</dbReference>
<keyword evidence="5 6" id="KW-0479">Metal-binding</keyword>
<evidence type="ECO:0000256" key="1">
    <source>
        <dbReference type="ARBA" id="ARBA00001968"/>
    </source>
</evidence>
<dbReference type="SMART" id="SM01194">
    <property type="entry name" value="eRF1_1"/>
    <property type="match status" value="1"/>
</dbReference>
<dbReference type="GeneID" id="100897321"/>
<evidence type="ECO:0000256" key="5">
    <source>
        <dbReference type="ARBA" id="ARBA00022723"/>
    </source>
</evidence>
<dbReference type="InterPro" id="IPR005141">
    <property type="entry name" value="eRF1_2"/>
</dbReference>
<dbReference type="Pfam" id="PF03465">
    <property type="entry name" value="eRF1_3"/>
    <property type="match status" value="1"/>
</dbReference>
<dbReference type="InterPro" id="IPR005142">
    <property type="entry name" value="eRF1_3"/>
</dbReference>
<dbReference type="AlphaFoldDB" id="A0AAJ6QZ54"/>
<dbReference type="GO" id="GO:0005737">
    <property type="term" value="C:cytoplasm"/>
    <property type="evidence" value="ECO:0007669"/>
    <property type="project" value="UniProtKB-SubCell"/>
</dbReference>
<dbReference type="SUPFAM" id="SSF53137">
    <property type="entry name" value="Translational machinery components"/>
    <property type="match status" value="1"/>
</dbReference>
<dbReference type="InterPro" id="IPR038069">
    <property type="entry name" value="Pelota/DOM34_N"/>
</dbReference>
<dbReference type="InterPro" id="IPR005140">
    <property type="entry name" value="eRF1_Pelota-like_N"/>
</dbReference>
<gene>
    <name evidence="9" type="primary">LOC100897321</name>
</gene>
<dbReference type="SUPFAM" id="SSF159065">
    <property type="entry name" value="Dom34/Pelota N-terminal domain-like"/>
    <property type="match status" value="1"/>
</dbReference>
<dbReference type="Pfam" id="PF03464">
    <property type="entry name" value="eRF1_2"/>
    <property type="match status" value="1"/>
</dbReference>
<dbReference type="GO" id="GO:0070651">
    <property type="term" value="P:nonfunctional rRNA decay"/>
    <property type="evidence" value="ECO:0007669"/>
    <property type="project" value="TreeGrafter"/>
</dbReference>
<dbReference type="KEGG" id="goe:100897321"/>
<evidence type="ECO:0000256" key="3">
    <source>
        <dbReference type="ARBA" id="ARBA00009504"/>
    </source>
</evidence>
<dbReference type="RefSeq" id="XP_003748615.1">
    <property type="nucleotide sequence ID" value="XM_003748567.1"/>
</dbReference>
<protein>
    <recommendedName>
        <fullName evidence="6">Protein pelota homolog</fullName>
    </recommendedName>
</protein>
<feature type="domain" description="eRF1/Pelota-like N-terminal" evidence="7">
    <location>
        <begin position="1"/>
        <end position="130"/>
    </location>
</feature>
<dbReference type="InterPro" id="IPR058547">
    <property type="entry name" value="Pelota_N"/>
</dbReference>
<comment type="function">
    <text evidence="6">Component of the Pelota-HBS1L complex, a complex that recognizes stalled ribosomes and triggers the No-Go Decay (NGD) pathway. In the Pelota-HBS1L complex, pelo recognizes ribosomes stalled at the 3' end of an mRNA and engages stalled ribosomes by destabilizing mRNA in the mRNA channel.</text>
</comment>
<dbReference type="GO" id="GO:0071025">
    <property type="term" value="P:RNA surveillance"/>
    <property type="evidence" value="ECO:0007669"/>
    <property type="project" value="InterPro"/>
</dbReference>
<dbReference type="Gene3D" id="3.30.420.60">
    <property type="entry name" value="eRF1 domain 2"/>
    <property type="match status" value="1"/>
</dbReference>
<dbReference type="FunFam" id="3.30.420.60:FF:000002">
    <property type="entry name" value="Protein pelota homolog"/>
    <property type="match status" value="1"/>
</dbReference>
<evidence type="ECO:0000313" key="8">
    <source>
        <dbReference type="Proteomes" id="UP000694867"/>
    </source>
</evidence>
<evidence type="ECO:0000256" key="2">
    <source>
        <dbReference type="ARBA" id="ARBA00004496"/>
    </source>
</evidence>
<keyword evidence="4 6" id="KW-0963">Cytoplasm</keyword>
<dbReference type="NCBIfam" id="TIGR00111">
    <property type="entry name" value="pelota"/>
    <property type="match status" value="1"/>
</dbReference>
<evidence type="ECO:0000256" key="4">
    <source>
        <dbReference type="ARBA" id="ARBA00022490"/>
    </source>
</evidence>
<evidence type="ECO:0000259" key="7">
    <source>
        <dbReference type="SMART" id="SM01194"/>
    </source>
</evidence>
<dbReference type="GO" id="GO:0070966">
    <property type="term" value="P:nuclear-transcribed mRNA catabolic process, no-go decay"/>
    <property type="evidence" value="ECO:0007669"/>
    <property type="project" value="InterPro"/>
</dbReference>